<keyword evidence="3" id="KW-0378">Hydrolase</keyword>
<organism evidence="8 9">
    <name type="scientific">Alteromonas hispanica</name>
    <dbReference type="NCBI Taxonomy" id="315421"/>
    <lineage>
        <taxon>Bacteria</taxon>
        <taxon>Pseudomonadati</taxon>
        <taxon>Pseudomonadota</taxon>
        <taxon>Gammaproteobacteria</taxon>
        <taxon>Alteromonadales</taxon>
        <taxon>Alteromonadaceae</taxon>
        <taxon>Alteromonas/Salinimonas group</taxon>
        <taxon>Alteromonas</taxon>
    </lineage>
</organism>
<protein>
    <submittedName>
        <fullName evidence="8">Insulinase family protein</fullName>
    </submittedName>
</protein>
<evidence type="ECO:0000256" key="5">
    <source>
        <dbReference type="ARBA" id="ARBA00023049"/>
    </source>
</evidence>
<dbReference type="InterPro" id="IPR050626">
    <property type="entry name" value="Peptidase_M16"/>
</dbReference>
<dbReference type="GO" id="GO:0008237">
    <property type="term" value="F:metallopeptidase activity"/>
    <property type="evidence" value="ECO:0007669"/>
    <property type="project" value="UniProtKB-KW"/>
</dbReference>
<dbReference type="InterPro" id="IPR007863">
    <property type="entry name" value="Peptidase_M16_C"/>
</dbReference>
<dbReference type="Gene3D" id="3.30.830.10">
    <property type="entry name" value="Metalloenzyme, LuxS/M16 peptidase-like"/>
    <property type="match status" value="4"/>
</dbReference>
<keyword evidence="2" id="KW-0645">Protease</keyword>
<comment type="caution">
    <text evidence="8">The sequence shown here is derived from an EMBL/GenBank/DDBJ whole genome shotgun (WGS) entry which is preliminary data.</text>
</comment>
<sequence>MPGKFSFRTIGMVLIVLSISACQRAQVEQSQETNAASISIPYEKYTLDNGLTVILHEDHSDPLVHVDVTYHVGSAREEIGKSGFAHFFEHMMFQGSQHVADEQHFKVITEVGGNLNGTTNTDRTNYFETVPANQLEKVLWLESDRMGFLLEAVDQEKFENQRETVKNERSQRVDNQPYGLRNELNGEALYPEGHPYSWSTIGYVEDLDRVDVEDLKAFFKRWYGPNNAVLTIGGDIDIEQTKALIKKYFGSIPKGPEVSDPQPQPVTLNETRYLTLEDNVHLPLLQITFPTVHVRHPDEAPLDVLANILGGGKTSLFYKNLVKQGIAVQAAVSHPCRELACEFQLLALANPSKITSLGTLQKALNDTLKEFENRGVTVDDLARTKGQLESTTVFGLQSVSGKVSALAANETFHNTPDLIAEDIARYNGVTASDIMRVYNTYIKNANSVILSVVPEGSPQLAAAEPNFERPVRTLPQSDAQASMTENVPSQASDIENGVSKRVAYDNFDRSVMPDAGPAPIVKVPDYWERELSNGIKVLGVTSNETPTVTLTLGIDGGMLLDPKGKAGTAYLTALLMNESTENYSNEDLANELAKLGSSIRISASGRSTQVYVSTLTKNLTPTLLLLEEKLFKPAFREEDFVRMKERVLQGLQQQAKTPSSLARRARDLILFGEENRVSLPDEGTMATVENITLSDVKAFYKRYYSPAKASMVVVGNLSEDKIVDALGFIAQWKGQDYEFTDYNAFPSYDKRNLYLVDSPGAVQSVVFIVDRGLPFDATGDYFKTRLMNFPLGGAFNSRINLNLREEKGITYGASSGFVGGKTLGWFEASSDLTAENTAEGIEAIFSEIQAYRESGITESEIEFMRSAFTLSDALAFETPASKARFLRQLLSYELEKGYRKEQLAIINTIDKDTIDKLAKQYLNADKMQIIVVGDKEEILPQLNSLKLPVFELTVDDNKRTALN</sequence>
<proteinExistence type="inferred from homology"/>
<dbReference type="PANTHER" id="PTHR43690:SF35">
    <property type="entry name" value="NON-CATALYTIC MEMBER OF PEPTIDASE SUBFAMILY M16B-RELATED"/>
    <property type="match status" value="1"/>
</dbReference>
<name>A0A6L9MRK4_9ALTE</name>
<feature type="domain" description="Peptidase M16 C-terminal" evidence="7">
    <location>
        <begin position="210"/>
        <end position="388"/>
    </location>
</feature>
<dbReference type="EMBL" id="JAAAWP010000002">
    <property type="protein sequence ID" value="NDW20776.1"/>
    <property type="molecule type" value="Genomic_DNA"/>
</dbReference>
<keyword evidence="9" id="KW-1185">Reference proteome</keyword>
<dbReference type="SUPFAM" id="SSF63411">
    <property type="entry name" value="LuxS/MPP-like metallohydrolase"/>
    <property type="match status" value="4"/>
</dbReference>
<evidence type="ECO:0000259" key="6">
    <source>
        <dbReference type="Pfam" id="PF00675"/>
    </source>
</evidence>
<dbReference type="Pfam" id="PF05193">
    <property type="entry name" value="Peptidase_M16_C"/>
    <property type="match status" value="2"/>
</dbReference>
<dbReference type="GO" id="GO:0046872">
    <property type="term" value="F:metal ion binding"/>
    <property type="evidence" value="ECO:0007669"/>
    <property type="project" value="InterPro"/>
</dbReference>
<evidence type="ECO:0000256" key="3">
    <source>
        <dbReference type="ARBA" id="ARBA00022801"/>
    </source>
</evidence>
<dbReference type="Proteomes" id="UP000478837">
    <property type="component" value="Unassembled WGS sequence"/>
</dbReference>
<evidence type="ECO:0000313" key="9">
    <source>
        <dbReference type="Proteomes" id="UP000478837"/>
    </source>
</evidence>
<dbReference type="InterPro" id="IPR011249">
    <property type="entry name" value="Metalloenz_LuxS/M16"/>
</dbReference>
<accession>A0A6L9MRK4</accession>
<evidence type="ECO:0000256" key="4">
    <source>
        <dbReference type="ARBA" id="ARBA00022833"/>
    </source>
</evidence>
<dbReference type="AlphaFoldDB" id="A0A6L9MRK4"/>
<dbReference type="PROSITE" id="PS51257">
    <property type="entry name" value="PROKAR_LIPOPROTEIN"/>
    <property type="match status" value="1"/>
</dbReference>
<evidence type="ECO:0000256" key="2">
    <source>
        <dbReference type="ARBA" id="ARBA00022670"/>
    </source>
</evidence>
<keyword evidence="5" id="KW-0482">Metalloprotease</keyword>
<evidence type="ECO:0000259" key="7">
    <source>
        <dbReference type="Pfam" id="PF05193"/>
    </source>
</evidence>
<dbReference type="GO" id="GO:0006508">
    <property type="term" value="P:proteolysis"/>
    <property type="evidence" value="ECO:0007669"/>
    <property type="project" value="UniProtKB-KW"/>
</dbReference>
<dbReference type="PANTHER" id="PTHR43690">
    <property type="entry name" value="NARDILYSIN"/>
    <property type="match status" value="1"/>
</dbReference>
<comment type="similarity">
    <text evidence="1">Belongs to the peptidase M16 family.</text>
</comment>
<evidence type="ECO:0000313" key="8">
    <source>
        <dbReference type="EMBL" id="NDW20776.1"/>
    </source>
</evidence>
<reference evidence="8 9" key="1">
    <citation type="submission" date="2020-01" db="EMBL/GenBank/DDBJ databases">
        <title>Genomes of bacteria type strains.</title>
        <authorList>
            <person name="Chen J."/>
            <person name="Zhu S."/>
            <person name="Yang J."/>
        </authorList>
    </citation>
    <scope>NUCLEOTIDE SEQUENCE [LARGE SCALE GENOMIC DNA]</scope>
    <source>
        <strain evidence="8 9">LMG 22958</strain>
    </source>
</reference>
<dbReference type="Pfam" id="PF00675">
    <property type="entry name" value="Peptidase_M16"/>
    <property type="match status" value="2"/>
</dbReference>
<feature type="domain" description="Peptidase M16 N-terminal" evidence="6">
    <location>
        <begin position="541"/>
        <end position="665"/>
    </location>
</feature>
<dbReference type="RefSeq" id="WP_163110423.1">
    <property type="nucleotide sequence ID" value="NZ_JAAAWP010000002.1"/>
</dbReference>
<feature type="domain" description="Peptidase M16 N-terminal" evidence="6">
    <location>
        <begin position="53"/>
        <end position="176"/>
    </location>
</feature>
<evidence type="ECO:0000256" key="1">
    <source>
        <dbReference type="ARBA" id="ARBA00007261"/>
    </source>
</evidence>
<dbReference type="InterPro" id="IPR011765">
    <property type="entry name" value="Pept_M16_N"/>
</dbReference>
<keyword evidence="4" id="KW-0862">Zinc</keyword>
<feature type="domain" description="Peptidase M16 C-terminal" evidence="7">
    <location>
        <begin position="690"/>
        <end position="866"/>
    </location>
</feature>
<gene>
    <name evidence="8" type="ORF">GTW09_04490</name>
</gene>